<keyword evidence="3" id="KW-1185">Reference proteome</keyword>
<evidence type="ECO:0000313" key="3">
    <source>
        <dbReference type="Proteomes" id="UP001231189"/>
    </source>
</evidence>
<dbReference type="EMBL" id="JAUUTY010000005">
    <property type="protein sequence ID" value="KAK1632686.1"/>
    <property type="molecule type" value="Genomic_DNA"/>
</dbReference>
<dbReference type="Proteomes" id="UP001231189">
    <property type="component" value="Unassembled WGS sequence"/>
</dbReference>
<evidence type="ECO:0008006" key="4">
    <source>
        <dbReference type="Google" id="ProtNLM"/>
    </source>
</evidence>
<feature type="region of interest" description="Disordered" evidence="1">
    <location>
        <begin position="175"/>
        <end position="291"/>
    </location>
</feature>
<reference evidence="2" key="1">
    <citation type="submission" date="2023-07" db="EMBL/GenBank/DDBJ databases">
        <title>A chromosome-level genome assembly of Lolium multiflorum.</title>
        <authorList>
            <person name="Chen Y."/>
            <person name="Copetti D."/>
            <person name="Kolliker R."/>
            <person name="Studer B."/>
        </authorList>
    </citation>
    <scope>NUCLEOTIDE SEQUENCE</scope>
    <source>
        <strain evidence="2">02402/16</strain>
        <tissue evidence="2">Leaf</tissue>
    </source>
</reference>
<accession>A0AAD8W4W8</accession>
<feature type="compositionally biased region" description="Basic and acidic residues" evidence="1">
    <location>
        <begin position="194"/>
        <end position="204"/>
    </location>
</feature>
<organism evidence="2 3">
    <name type="scientific">Lolium multiflorum</name>
    <name type="common">Italian ryegrass</name>
    <name type="synonym">Lolium perenne subsp. multiflorum</name>
    <dbReference type="NCBI Taxonomy" id="4521"/>
    <lineage>
        <taxon>Eukaryota</taxon>
        <taxon>Viridiplantae</taxon>
        <taxon>Streptophyta</taxon>
        <taxon>Embryophyta</taxon>
        <taxon>Tracheophyta</taxon>
        <taxon>Spermatophyta</taxon>
        <taxon>Magnoliopsida</taxon>
        <taxon>Liliopsida</taxon>
        <taxon>Poales</taxon>
        <taxon>Poaceae</taxon>
        <taxon>BOP clade</taxon>
        <taxon>Pooideae</taxon>
        <taxon>Poodae</taxon>
        <taxon>Poeae</taxon>
        <taxon>Poeae Chloroplast Group 2 (Poeae type)</taxon>
        <taxon>Loliodinae</taxon>
        <taxon>Loliinae</taxon>
        <taxon>Lolium</taxon>
    </lineage>
</organism>
<dbReference type="AlphaFoldDB" id="A0AAD8W4W8"/>
<name>A0AAD8W4W8_LOLMU</name>
<feature type="compositionally biased region" description="Acidic residues" evidence="1">
    <location>
        <begin position="249"/>
        <end position="261"/>
    </location>
</feature>
<protein>
    <recommendedName>
        <fullName evidence="4">GAG-pre-integrase domain-containing protein</fullName>
    </recommendedName>
</protein>
<evidence type="ECO:0000256" key="1">
    <source>
        <dbReference type="SAM" id="MobiDB-lite"/>
    </source>
</evidence>
<proteinExistence type="predicted"/>
<sequence length="291" mass="31766">MSNNPGMLSTLAPARSRIVVGNGSTLPVSHSGSLTIPISSHPLHLHDILVSPSLIKNLLSVKRLCRDNLGFCVKDRATRTVILRCNSGGDLYPVRVSPPSSISLHATAVSADVWHQRLGHPGCTTLSRALLYIAPTSYEFLLHPLRISTPKALLCHHVVLFFLLLFVGLSVQSSPPGADARVGPDGSPRGLHSRAIEDGDESSHDFSVCEDDKSSTDERRPPFLADGESEEESDDDRFSWGDFTSSDEAKEEEEEEDDTSSDEPPAKRFCPWPGNLSDFDSDDVRRGKRGQ</sequence>
<evidence type="ECO:0000313" key="2">
    <source>
        <dbReference type="EMBL" id="KAK1632686.1"/>
    </source>
</evidence>
<comment type="caution">
    <text evidence="2">The sequence shown here is derived from an EMBL/GenBank/DDBJ whole genome shotgun (WGS) entry which is preliminary data.</text>
</comment>
<feature type="compositionally biased region" description="Basic and acidic residues" evidence="1">
    <location>
        <begin position="210"/>
        <end position="221"/>
    </location>
</feature>
<gene>
    <name evidence="2" type="ORF">QYE76_007001</name>
</gene>